<dbReference type="InterPro" id="IPR050261">
    <property type="entry name" value="FrsA_esterase"/>
</dbReference>
<sequence>MTTGSMTLARRLFLSGCMLTKTTEFAARRLGAGFFLPALFVLRYANMGGIDPDLFAGQLAQARSFTDDRWCAYWDEIAATQVAAADRALRELADPSAPTVRGLLDADDQATVTALGALLAPASPILADHGPQATTDAIERIAREKADGGRAATERLAATAKAVDALVKAITYFQVSAFPGGSPARMRAYTTSRRLFGLLAASLTPGLSGSIERIAVPVDGDIVQGYAAFPAGTRQCPVVLATNGLEGTAQELLIPLLKYRDTGMGIVAMERPGTYAYRRPMSATSERIYHQVIEHLAGHPRVDAERIGMVGVSFGGYWSARMAATNPRLRCAVACGAPTHRTFQPAGSVGIPEIIVQALHTTTGATNLLSLARKLRTLSLRGLYERITIPLLVINGDHDTLVSTHDSVELAQQAPAAILRLYPDDDHCAMGHYNEWLDRCQTWLQDHLTADATEQP</sequence>
<evidence type="ECO:0000256" key="1">
    <source>
        <dbReference type="ARBA" id="ARBA00008645"/>
    </source>
</evidence>
<dbReference type="Proteomes" id="UP000637578">
    <property type="component" value="Unassembled WGS sequence"/>
</dbReference>
<dbReference type="Pfam" id="PF06500">
    <property type="entry name" value="FrsA-like"/>
    <property type="match status" value="1"/>
</dbReference>
<keyword evidence="2" id="KW-0378">Hydrolase</keyword>
<gene>
    <name evidence="3" type="ORF">GCM10012275_06620</name>
</gene>
<evidence type="ECO:0000313" key="3">
    <source>
        <dbReference type="EMBL" id="GGM38273.1"/>
    </source>
</evidence>
<dbReference type="PANTHER" id="PTHR22946">
    <property type="entry name" value="DIENELACTONE HYDROLASE DOMAIN-CONTAINING PROTEIN-RELATED"/>
    <property type="match status" value="1"/>
</dbReference>
<organism evidence="3 4">
    <name type="scientific">Longimycelium tulufanense</name>
    <dbReference type="NCBI Taxonomy" id="907463"/>
    <lineage>
        <taxon>Bacteria</taxon>
        <taxon>Bacillati</taxon>
        <taxon>Actinomycetota</taxon>
        <taxon>Actinomycetes</taxon>
        <taxon>Pseudonocardiales</taxon>
        <taxon>Pseudonocardiaceae</taxon>
        <taxon>Longimycelium</taxon>
    </lineage>
</organism>
<dbReference type="EMBL" id="BMMK01000002">
    <property type="protein sequence ID" value="GGM38273.1"/>
    <property type="molecule type" value="Genomic_DNA"/>
</dbReference>
<name>A0A8J3C686_9PSEU</name>
<reference evidence="3" key="2">
    <citation type="submission" date="2020-09" db="EMBL/GenBank/DDBJ databases">
        <authorList>
            <person name="Sun Q."/>
            <person name="Zhou Y."/>
        </authorList>
    </citation>
    <scope>NUCLEOTIDE SEQUENCE</scope>
    <source>
        <strain evidence="3">CGMCC 4.5737</strain>
    </source>
</reference>
<dbReference type="PANTHER" id="PTHR22946:SF12">
    <property type="entry name" value="CONIDIAL PIGMENT BIOSYNTHESIS PROTEIN AYG1 (AFU_ORTHOLOGUE AFUA_2G17550)"/>
    <property type="match status" value="1"/>
</dbReference>
<evidence type="ECO:0008006" key="5">
    <source>
        <dbReference type="Google" id="ProtNLM"/>
    </source>
</evidence>
<dbReference type="AlphaFoldDB" id="A0A8J3C686"/>
<dbReference type="GO" id="GO:0016787">
    <property type="term" value="F:hydrolase activity"/>
    <property type="evidence" value="ECO:0007669"/>
    <property type="project" value="UniProtKB-KW"/>
</dbReference>
<dbReference type="SUPFAM" id="SSF53474">
    <property type="entry name" value="alpha/beta-Hydrolases"/>
    <property type="match status" value="1"/>
</dbReference>
<evidence type="ECO:0000256" key="2">
    <source>
        <dbReference type="ARBA" id="ARBA00022801"/>
    </source>
</evidence>
<dbReference type="InterPro" id="IPR010520">
    <property type="entry name" value="FrsA-like"/>
</dbReference>
<dbReference type="InterPro" id="IPR029058">
    <property type="entry name" value="AB_hydrolase_fold"/>
</dbReference>
<comment type="similarity">
    <text evidence="1">Belongs to the AB hydrolase superfamily.</text>
</comment>
<accession>A0A8J3C686</accession>
<dbReference type="Gene3D" id="3.40.50.1820">
    <property type="entry name" value="alpha/beta hydrolase"/>
    <property type="match status" value="1"/>
</dbReference>
<proteinExistence type="inferred from homology"/>
<reference evidence="3" key="1">
    <citation type="journal article" date="2014" name="Int. J. Syst. Evol. Microbiol.">
        <title>Complete genome sequence of Corynebacterium casei LMG S-19264T (=DSM 44701T), isolated from a smear-ripened cheese.</title>
        <authorList>
            <consortium name="US DOE Joint Genome Institute (JGI-PGF)"/>
            <person name="Walter F."/>
            <person name="Albersmeier A."/>
            <person name="Kalinowski J."/>
            <person name="Ruckert C."/>
        </authorList>
    </citation>
    <scope>NUCLEOTIDE SEQUENCE</scope>
    <source>
        <strain evidence="3">CGMCC 4.5737</strain>
    </source>
</reference>
<keyword evidence="4" id="KW-1185">Reference proteome</keyword>
<dbReference type="RefSeq" id="WP_229685939.1">
    <property type="nucleotide sequence ID" value="NZ_BMMK01000002.1"/>
</dbReference>
<comment type="caution">
    <text evidence="3">The sequence shown here is derived from an EMBL/GenBank/DDBJ whole genome shotgun (WGS) entry which is preliminary data.</text>
</comment>
<protein>
    <recommendedName>
        <fullName evidence="5">Alpha/beta hydrolase</fullName>
    </recommendedName>
</protein>
<evidence type="ECO:0000313" key="4">
    <source>
        <dbReference type="Proteomes" id="UP000637578"/>
    </source>
</evidence>